<comment type="caution">
    <text evidence="2">The sequence shown here is derived from an EMBL/GenBank/DDBJ whole genome shotgun (WGS) entry which is preliminary data.</text>
</comment>
<dbReference type="EMBL" id="JBHTCH010000021">
    <property type="protein sequence ID" value="MFC7362223.1"/>
    <property type="molecule type" value="Genomic_DNA"/>
</dbReference>
<keyword evidence="3" id="KW-1185">Reference proteome</keyword>
<gene>
    <name evidence="2" type="ORF">ACFQO6_18270</name>
</gene>
<name>A0ABW2N5E2_9ACTN</name>
<evidence type="ECO:0000256" key="1">
    <source>
        <dbReference type="SAM" id="MobiDB-lite"/>
    </source>
</evidence>
<proteinExistence type="predicted"/>
<feature type="region of interest" description="Disordered" evidence="1">
    <location>
        <begin position="38"/>
        <end position="60"/>
    </location>
</feature>
<evidence type="ECO:0000313" key="3">
    <source>
        <dbReference type="Proteomes" id="UP001596524"/>
    </source>
</evidence>
<feature type="region of interest" description="Disordered" evidence="1">
    <location>
        <begin position="67"/>
        <end position="86"/>
    </location>
</feature>
<organism evidence="2 3">
    <name type="scientific">Nocardioides astragali</name>
    <dbReference type="NCBI Taxonomy" id="1776736"/>
    <lineage>
        <taxon>Bacteria</taxon>
        <taxon>Bacillati</taxon>
        <taxon>Actinomycetota</taxon>
        <taxon>Actinomycetes</taxon>
        <taxon>Propionibacteriales</taxon>
        <taxon>Nocardioidaceae</taxon>
        <taxon>Nocardioides</taxon>
    </lineage>
</organism>
<dbReference type="Proteomes" id="UP001596524">
    <property type="component" value="Unassembled WGS sequence"/>
</dbReference>
<reference evidence="3" key="1">
    <citation type="journal article" date="2019" name="Int. J. Syst. Evol. Microbiol.">
        <title>The Global Catalogue of Microorganisms (GCM) 10K type strain sequencing project: providing services to taxonomists for standard genome sequencing and annotation.</title>
        <authorList>
            <consortium name="The Broad Institute Genomics Platform"/>
            <consortium name="The Broad Institute Genome Sequencing Center for Infectious Disease"/>
            <person name="Wu L."/>
            <person name="Ma J."/>
        </authorList>
    </citation>
    <scope>NUCLEOTIDE SEQUENCE [LARGE SCALE GENOMIC DNA]</scope>
    <source>
        <strain evidence="3">FCH27</strain>
    </source>
</reference>
<accession>A0ABW2N5E2</accession>
<dbReference type="RefSeq" id="WP_255892046.1">
    <property type="nucleotide sequence ID" value="NZ_JAFMZM010000005.1"/>
</dbReference>
<evidence type="ECO:0000313" key="2">
    <source>
        <dbReference type="EMBL" id="MFC7362223.1"/>
    </source>
</evidence>
<protein>
    <submittedName>
        <fullName evidence="2">Uncharacterized protein</fullName>
    </submittedName>
</protein>
<feature type="compositionally biased region" description="Basic and acidic residues" evidence="1">
    <location>
        <begin position="76"/>
        <end position="86"/>
    </location>
</feature>
<sequence length="86" mass="9970">MRPVLADDRRRYALRHWYDVALVVLPVLRALGLLRQVSPDHEQAHDGRESQPRPEYNDDENWRLLAGSARGARPRMVAEAKPDDEE</sequence>